<feature type="region of interest" description="Disordered" evidence="1">
    <location>
        <begin position="102"/>
        <end position="124"/>
    </location>
</feature>
<feature type="compositionally biased region" description="Polar residues" evidence="1">
    <location>
        <begin position="102"/>
        <end position="118"/>
    </location>
</feature>
<dbReference type="Proteomes" id="UP000054567">
    <property type="component" value="Unassembled WGS sequence"/>
</dbReference>
<sequence length="221" mass="24284">MTEANTLQNDPFTSFVSRRALSGTVTVIRHYKLRSQRFNKMLMLAQLGDKDFGVTQTPRCWKSATLRGYIINEQALQGLRREHYWKAALLFLSSLHFSGRPSTARSGLTTSPSRNLAESITPEDVVPASSSSLINASHHQHRDMTGRAIFVLSKPLAKAFQPNPFHQRFQPYPTLLGKSLSGSTGRQASAAPGSDVPAENLPSLEDGATVLVISPPQIRIS</sequence>
<reference evidence="3" key="3">
    <citation type="journal article" date="2010" name="Genome Res.">
        <title>Population genomic sequencing of Coccidioides fungi reveals recent hybridization and transposon control.</title>
        <authorList>
            <person name="Neafsey D.E."/>
            <person name="Barker B.M."/>
            <person name="Sharpton T.J."/>
            <person name="Stajich J.E."/>
            <person name="Park D.J."/>
            <person name="Whiston E."/>
            <person name="Hung C.-Y."/>
            <person name="McMahan C."/>
            <person name="White J."/>
            <person name="Sykes S."/>
            <person name="Heiman D."/>
            <person name="Young S."/>
            <person name="Zeng Q."/>
            <person name="Abouelleil A."/>
            <person name="Aftuck L."/>
            <person name="Bessette D."/>
            <person name="Brown A."/>
            <person name="FitzGerald M."/>
            <person name="Lui A."/>
            <person name="Macdonald J.P."/>
            <person name="Priest M."/>
            <person name="Orbach M.J."/>
            <person name="Galgiani J.N."/>
            <person name="Kirkland T.N."/>
            <person name="Cole G.T."/>
            <person name="Birren B.W."/>
            <person name="Henn M.R."/>
            <person name="Taylor J.W."/>
            <person name="Rounsley S.D."/>
        </authorList>
    </citation>
    <scope>NUCLEOTIDE SEQUENCE [LARGE SCALE GENOMIC DNA]</scope>
    <source>
        <strain evidence="3">RMSCC 3488</strain>
    </source>
</reference>
<reference evidence="3" key="2">
    <citation type="journal article" date="2009" name="Genome Res.">
        <title>Comparative genomic analyses of the human fungal pathogens Coccidioides and their relatives.</title>
        <authorList>
            <person name="Sharpton T.J."/>
            <person name="Stajich J.E."/>
            <person name="Rounsley S.D."/>
            <person name="Gardner M.J."/>
            <person name="Wortman J.R."/>
            <person name="Jordar V.S."/>
            <person name="Maiti R."/>
            <person name="Kodira C.D."/>
            <person name="Neafsey D.E."/>
            <person name="Zeng Q."/>
            <person name="Hung C.-Y."/>
            <person name="McMahan C."/>
            <person name="Muszewska A."/>
            <person name="Grynberg M."/>
            <person name="Mandel M.A."/>
            <person name="Kellner E.M."/>
            <person name="Barker B.M."/>
            <person name="Galgiani J.N."/>
            <person name="Orbach M.J."/>
            <person name="Kirkland T.N."/>
            <person name="Cole G.T."/>
            <person name="Henn M.R."/>
            <person name="Birren B.W."/>
            <person name="Taylor J.W."/>
        </authorList>
    </citation>
    <scope>NUCLEOTIDE SEQUENCE [LARGE SCALE GENOMIC DNA]</scope>
    <source>
        <strain evidence="3">RMSCC 3488</strain>
    </source>
</reference>
<proteinExistence type="predicted"/>
<evidence type="ECO:0000313" key="2">
    <source>
        <dbReference type="EMBL" id="KMM65703.1"/>
    </source>
</evidence>
<dbReference type="VEuPathDB" id="FungiDB:CPAG_02049"/>
<organism evidence="2 3">
    <name type="scientific">Coccidioides posadasii RMSCC 3488</name>
    <dbReference type="NCBI Taxonomy" id="454284"/>
    <lineage>
        <taxon>Eukaryota</taxon>
        <taxon>Fungi</taxon>
        <taxon>Dikarya</taxon>
        <taxon>Ascomycota</taxon>
        <taxon>Pezizomycotina</taxon>
        <taxon>Eurotiomycetes</taxon>
        <taxon>Eurotiomycetidae</taxon>
        <taxon>Onygenales</taxon>
        <taxon>Onygenaceae</taxon>
        <taxon>Coccidioides</taxon>
    </lineage>
</organism>
<accession>A0A0J6F6A6</accession>
<name>A0A0J6F6A6_COCPO</name>
<gene>
    <name evidence="2" type="ORF">CPAG_02049</name>
</gene>
<reference evidence="2 3" key="1">
    <citation type="submission" date="2007-06" db="EMBL/GenBank/DDBJ databases">
        <title>The Genome Sequence of Coccidioides posadasii RMSCC_3488.</title>
        <authorList>
            <consortium name="Coccidioides Genome Resources Consortium"/>
            <consortium name="The Broad Institute Genome Sequencing Platform"/>
            <person name="Henn M.R."/>
            <person name="Sykes S."/>
            <person name="Young S."/>
            <person name="Jaffe D."/>
            <person name="Berlin A."/>
            <person name="Alvarez P."/>
            <person name="Butler J."/>
            <person name="Gnerre S."/>
            <person name="Grabherr M."/>
            <person name="Mauceli E."/>
            <person name="Brockman W."/>
            <person name="Kodira C."/>
            <person name="Alvarado L."/>
            <person name="Zeng Q."/>
            <person name="Crawford M."/>
            <person name="Antoine C."/>
            <person name="Devon K."/>
            <person name="Galgiani J."/>
            <person name="Orsborn K."/>
            <person name="Lewis M.L."/>
            <person name="Nusbaum C."/>
            <person name="Galagan J."/>
            <person name="Birren B."/>
        </authorList>
    </citation>
    <scope>NUCLEOTIDE SEQUENCE [LARGE SCALE GENOMIC DNA]</scope>
    <source>
        <strain evidence="2 3">RMSCC 3488</strain>
    </source>
</reference>
<protein>
    <submittedName>
        <fullName evidence="2">Uncharacterized protein</fullName>
    </submittedName>
</protein>
<evidence type="ECO:0000256" key="1">
    <source>
        <dbReference type="SAM" id="MobiDB-lite"/>
    </source>
</evidence>
<feature type="region of interest" description="Disordered" evidence="1">
    <location>
        <begin position="176"/>
        <end position="202"/>
    </location>
</feature>
<dbReference type="AlphaFoldDB" id="A0A0J6F6A6"/>
<evidence type="ECO:0000313" key="3">
    <source>
        <dbReference type="Proteomes" id="UP000054567"/>
    </source>
</evidence>
<dbReference type="EMBL" id="DS268109">
    <property type="protein sequence ID" value="KMM65703.1"/>
    <property type="molecule type" value="Genomic_DNA"/>
</dbReference>